<dbReference type="STRING" id="400727.A0A2T7NR96"/>
<comment type="caution">
    <text evidence="3">The sequence shown here is derived from an EMBL/GenBank/DDBJ whole genome shotgun (WGS) entry which is preliminary data.</text>
</comment>
<reference evidence="3 4" key="1">
    <citation type="submission" date="2018-04" db="EMBL/GenBank/DDBJ databases">
        <title>The genome of golden apple snail Pomacea canaliculata provides insight into stress tolerance and invasive adaptation.</title>
        <authorList>
            <person name="Liu C."/>
            <person name="Liu B."/>
            <person name="Ren Y."/>
            <person name="Zhang Y."/>
            <person name="Wang H."/>
            <person name="Li S."/>
            <person name="Jiang F."/>
            <person name="Yin L."/>
            <person name="Zhang G."/>
            <person name="Qian W."/>
            <person name="Fan W."/>
        </authorList>
    </citation>
    <scope>NUCLEOTIDE SEQUENCE [LARGE SCALE GENOMIC DNA]</scope>
    <source>
        <strain evidence="3">SZHN2017</strain>
        <tissue evidence="3">Muscle</tissue>
    </source>
</reference>
<name>A0A2T7NR96_POMCA</name>
<protein>
    <submittedName>
        <fullName evidence="3">Uncharacterized protein</fullName>
    </submittedName>
</protein>
<evidence type="ECO:0000313" key="3">
    <source>
        <dbReference type="EMBL" id="PVD23673.1"/>
    </source>
</evidence>
<organism evidence="3 4">
    <name type="scientific">Pomacea canaliculata</name>
    <name type="common">Golden apple snail</name>
    <dbReference type="NCBI Taxonomy" id="400727"/>
    <lineage>
        <taxon>Eukaryota</taxon>
        <taxon>Metazoa</taxon>
        <taxon>Spiralia</taxon>
        <taxon>Lophotrochozoa</taxon>
        <taxon>Mollusca</taxon>
        <taxon>Gastropoda</taxon>
        <taxon>Caenogastropoda</taxon>
        <taxon>Architaenioglossa</taxon>
        <taxon>Ampullarioidea</taxon>
        <taxon>Ampullariidae</taxon>
        <taxon>Pomacea</taxon>
    </lineage>
</organism>
<dbReference type="OrthoDB" id="205403at2759"/>
<keyword evidence="4" id="KW-1185">Reference proteome</keyword>
<dbReference type="PANTHER" id="PTHR13282:SF6">
    <property type="entry name" value="PROTEIN FAM32A"/>
    <property type="match status" value="1"/>
</dbReference>
<evidence type="ECO:0000256" key="2">
    <source>
        <dbReference type="SAM" id="MobiDB-lite"/>
    </source>
</evidence>
<sequence>MSAYESVEKSALKLKGVADRGSKKKKSKHKKKKELKESLEQELEQESPVLKNPEKTKAERAFERAKMKRLEEQMYERAGKTHKDRIMMSSVLDDAAEGQTIFDKSSSSLWSTTVADSKCGVPRRMSHQCLYY</sequence>
<dbReference type="Proteomes" id="UP000245119">
    <property type="component" value="Linkage Group LG10"/>
</dbReference>
<comment type="similarity">
    <text evidence="1">Belongs to the FAM32 family.</text>
</comment>
<feature type="region of interest" description="Disordered" evidence="2">
    <location>
        <begin position="1"/>
        <end position="58"/>
    </location>
</feature>
<evidence type="ECO:0000313" key="4">
    <source>
        <dbReference type="Proteomes" id="UP000245119"/>
    </source>
</evidence>
<gene>
    <name evidence="3" type="ORF">C0Q70_16946</name>
</gene>
<dbReference type="PANTHER" id="PTHR13282">
    <property type="entry name" value="PROTEIN FAM32A"/>
    <property type="match status" value="1"/>
</dbReference>
<dbReference type="AlphaFoldDB" id="A0A2T7NR96"/>
<feature type="compositionally biased region" description="Basic residues" evidence="2">
    <location>
        <begin position="22"/>
        <end position="33"/>
    </location>
</feature>
<proteinExistence type="inferred from homology"/>
<dbReference type="InterPro" id="IPR013865">
    <property type="entry name" value="FAM32A"/>
</dbReference>
<dbReference type="Pfam" id="PF08555">
    <property type="entry name" value="FAM32A"/>
    <property type="match status" value="1"/>
</dbReference>
<feature type="compositionally biased region" description="Basic and acidic residues" evidence="2">
    <location>
        <begin position="1"/>
        <end position="21"/>
    </location>
</feature>
<dbReference type="EMBL" id="PZQS01000010">
    <property type="protein sequence ID" value="PVD23673.1"/>
    <property type="molecule type" value="Genomic_DNA"/>
</dbReference>
<evidence type="ECO:0000256" key="1">
    <source>
        <dbReference type="ARBA" id="ARBA00008948"/>
    </source>
</evidence>
<accession>A0A2T7NR96</accession>
<dbReference type="GO" id="GO:0005730">
    <property type="term" value="C:nucleolus"/>
    <property type="evidence" value="ECO:0007669"/>
    <property type="project" value="TreeGrafter"/>
</dbReference>